<accession>A0A5N6UWJ4</accession>
<keyword evidence="4 8" id="KW-0479">Metal-binding</keyword>
<dbReference type="GO" id="GO:0020037">
    <property type="term" value="F:heme binding"/>
    <property type="evidence" value="ECO:0007669"/>
    <property type="project" value="InterPro"/>
</dbReference>
<keyword evidence="5 9" id="KW-0560">Oxidoreductase</keyword>
<reference evidence="10 11" key="1">
    <citation type="submission" date="2019-04" db="EMBL/GenBank/DDBJ databases">
        <title>Friends and foes A comparative genomics study of 23 Aspergillus species from section Flavi.</title>
        <authorList>
            <consortium name="DOE Joint Genome Institute"/>
            <person name="Kjaerbolling I."/>
            <person name="Vesth T."/>
            <person name="Frisvad J.C."/>
            <person name="Nybo J.L."/>
            <person name="Theobald S."/>
            <person name="Kildgaard S."/>
            <person name="Isbrandt T."/>
            <person name="Kuo A."/>
            <person name="Sato A."/>
            <person name="Lyhne E.K."/>
            <person name="Kogle M.E."/>
            <person name="Wiebenga A."/>
            <person name="Kun R.S."/>
            <person name="Lubbers R.J."/>
            <person name="Makela M.R."/>
            <person name="Barry K."/>
            <person name="Chovatia M."/>
            <person name="Clum A."/>
            <person name="Daum C."/>
            <person name="Haridas S."/>
            <person name="He G."/>
            <person name="LaButti K."/>
            <person name="Lipzen A."/>
            <person name="Mondo S."/>
            <person name="Riley R."/>
            <person name="Salamov A."/>
            <person name="Simmons B.A."/>
            <person name="Magnuson J.K."/>
            <person name="Henrissat B."/>
            <person name="Mortensen U.H."/>
            <person name="Larsen T.O."/>
            <person name="Devries R.P."/>
            <person name="Grigoriev I.V."/>
            <person name="Machida M."/>
            <person name="Baker S.E."/>
            <person name="Andersen M.R."/>
        </authorList>
    </citation>
    <scope>NUCLEOTIDE SEQUENCE [LARGE SCALE GENOMIC DNA]</scope>
    <source>
        <strain evidence="10 11">CBS 117626</strain>
    </source>
</reference>
<dbReference type="InterPro" id="IPR001128">
    <property type="entry name" value="Cyt_P450"/>
</dbReference>
<dbReference type="Pfam" id="PF00067">
    <property type="entry name" value="p450"/>
    <property type="match status" value="1"/>
</dbReference>
<evidence type="ECO:0000256" key="6">
    <source>
        <dbReference type="ARBA" id="ARBA00023004"/>
    </source>
</evidence>
<protein>
    <submittedName>
        <fullName evidence="10">Cytochrome P450</fullName>
    </submittedName>
</protein>
<dbReference type="PANTHER" id="PTHR24287:SF1">
    <property type="entry name" value="P450, PUTATIVE (EUROFUNG)-RELATED"/>
    <property type="match status" value="1"/>
</dbReference>
<evidence type="ECO:0000256" key="1">
    <source>
        <dbReference type="ARBA" id="ARBA00001971"/>
    </source>
</evidence>
<dbReference type="AlphaFoldDB" id="A0A5N6UWJ4"/>
<evidence type="ECO:0000256" key="9">
    <source>
        <dbReference type="RuleBase" id="RU000461"/>
    </source>
</evidence>
<dbReference type="OrthoDB" id="1470350at2759"/>
<dbReference type="EMBL" id="ML738624">
    <property type="protein sequence ID" value="KAE8162820.1"/>
    <property type="molecule type" value="Genomic_DNA"/>
</dbReference>
<dbReference type="PRINTS" id="PR00385">
    <property type="entry name" value="P450"/>
</dbReference>
<evidence type="ECO:0000256" key="5">
    <source>
        <dbReference type="ARBA" id="ARBA00023002"/>
    </source>
</evidence>
<dbReference type="InterPro" id="IPR002401">
    <property type="entry name" value="Cyt_P450_E_grp-I"/>
</dbReference>
<evidence type="ECO:0000256" key="2">
    <source>
        <dbReference type="ARBA" id="ARBA00010617"/>
    </source>
</evidence>
<dbReference type="CDD" id="cd11063">
    <property type="entry name" value="CYP52"/>
    <property type="match status" value="1"/>
</dbReference>
<feature type="binding site" description="axial binding residue" evidence="8">
    <location>
        <position position="464"/>
    </location>
    <ligand>
        <name>heme</name>
        <dbReference type="ChEBI" id="CHEBI:30413"/>
    </ligand>
    <ligandPart>
        <name>Fe</name>
        <dbReference type="ChEBI" id="CHEBI:18248"/>
    </ligandPart>
</feature>
<keyword evidence="3 8" id="KW-0349">Heme</keyword>
<comment type="similarity">
    <text evidence="2 9">Belongs to the cytochrome P450 family.</text>
</comment>
<evidence type="ECO:0000256" key="8">
    <source>
        <dbReference type="PIRSR" id="PIRSR602401-1"/>
    </source>
</evidence>
<proteinExistence type="inferred from homology"/>
<sequence>MPMSSNLSIPIFHCSINPRDSSVHHPFLGQRARQWGCAPYPTYPSHLLGISLLKETLTAIKTDAILPLLDRRRAHMSACEGRHVSTYGLPILGQEICFTADPENIQAACATQAKDFAAGEPRKKLGGQLSGRNILTTDGKEWARHRAILRPQFSLSQIGDLDRCERHVQNAMVAIPVTSGKWTEPLDIQEIFRRFTVDSSTEFLFGRSVESQISAVTDTKAMEADFAHHLDTCLEYAAKRAFSDRLYWLVDNQESRASERKVQQHVDRYVQDALKAFEERKLQADPERSPQYIFLHALMTVTQDPIELRNHVLTMLLAGRDTTASLLSWTVLLLARHPDEFQKLREAVLEDFGPYDAPRNLTFQSLGSCSRLQYCLKETLRLYPPLPLIGRTAVRDTTLPRGGGRDGREPIYVSKGQQIICSIHPVHRCRYTWGPDADDFKPSRWEGRKTSLEYLPFNIGPRRCIGQQFALTEAGYTLVRLVQRFDRLEDVNGRKEIKQKLTLTNTPLPSVTVRLHAPHA</sequence>
<dbReference type="PRINTS" id="PR00463">
    <property type="entry name" value="EP450I"/>
</dbReference>
<dbReference type="InterPro" id="IPR017972">
    <property type="entry name" value="Cyt_P450_CS"/>
</dbReference>
<dbReference type="SUPFAM" id="SSF48264">
    <property type="entry name" value="Cytochrome P450"/>
    <property type="match status" value="1"/>
</dbReference>
<dbReference type="InterPro" id="IPR047146">
    <property type="entry name" value="Cyt_P450_E_CYP52_fungi"/>
</dbReference>
<keyword evidence="6 8" id="KW-0408">Iron</keyword>
<dbReference type="PROSITE" id="PS00086">
    <property type="entry name" value="CYTOCHROME_P450"/>
    <property type="match status" value="1"/>
</dbReference>
<evidence type="ECO:0000313" key="11">
    <source>
        <dbReference type="Proteomes" id="UP000326950"/>
    </source>
</evidence>
<evidence type="ECO:0000256" key="4">
    <source>
        <dbReference type="ARBA" id="ARBA00022723"/>
    </source>
</evidence>
<evidence type="ECO:0000256" key="7">
    <source>
        <dbReference type="ARBA" id="ARBA00023033"/>
    </source>
</evidence>
<keyword evidence="11" id="KW-1185">Reference proteome</keyword>
<dbReference type="GO" id="GO:0005506">
    <property type="term" value="F:iron ion binding"/>
    <property type="evidence" value="ECO:0007669"/>
    <property type="project" value="InterPro"/>
</dbReference>
<dbReference type="GO" id="GO:0004497">
    <property type="term" value="F:monooxygenase activity"/>
    <property type="evidence" value="ECO:0007669"/>
    <property type="project" value="UniProtKB-KW"/>
</dbReference>
<dbReference type="GO" id="GO:0016705">
    <property type="term" value="F:oxidoreductase activity, acting on paired donors, with incorporation or reduction of molecular oxygen"/>
    <property type="evidence" value="ECO:0007669"/>
    <property type="project" value="InterPro"/>
</dbReference>
<dbReference type="InterPro" id="IPR036396">
    <property type="entry name" value="Cyt_P450_sf"/>
</dbReference>
<comment type="cofactor">
    <cofactor evidence="1 8">
        <name>heme</name>
        <dbReference type="ChEBI" id="CHEBI:30413"/>
    </cofactor>
</comment>
<dbReference type="Proteomes" id="UP000326950">
    <property type="component" value="Unassembled WGS sequence"/>
</dbReference>
<gene>
    <name evidence="10" type="ORF">BDV40DRAFT_300069</name>
</gene>
<dbReference type="Gene3D" id="1.10.630.10">
    <property type="entry name" value="Cytochrome P450"/>
    <property type="match status" value="1"/>
</dbReference>
<dbReference type="PANTHER" id="PTHR24287">
    <property type="entry name" value="P450, PUTATIVE (EUROFUNG)-RELATED"/>
    <property type="match status" value="1"/>
</dbReference>
<evidence type="ECO:0000313" key="10">
    <source>
        <dbReference type="EMBL" id="KAE8162820.1"/>
    </source>
</evidence>
<evidence type="ECO:0000256" key="3">
    <source>
        <dbReference type="ARBA" id="ARBA00022617"/>
    </source>
</evidence>
<keyword evidence="7 9" id="KW-0503">Monooxygenase</keyword>
<name>A0A5N6UWJ4_ASPTM</name>
<organism evidence="10 11">
    <name type="scientific">Aspergillus tamarii</name>
    <dbReference type="NCBI Taxonomy" id="41984"/>
    <lineage>
        <taxon>Eukaryota</taxon>
        <taxon>Fungi</taxon>
        <taxon>Dikarya</taxon>
        <taxon>Ascomycota</taxon>
        <taxon>Pezizomycotina</taxon>
        <taxon>Eurotiomycetes</taxon>
        <taxon>Eurotiomycetidae</taxon>
        <taxon>Eurotiales</taxon>
        <taxon>Aspergillaceae</taxon>
        <taxon>Aspergillus</taxon>
        <taxon>Aspergillus subgen. Circumdati</taxon>
    </lineage>
</organism>